<dbReference type="AlphaFoldDB" id="A0A7W8EJ38"/>
<accession>A0A7W8EJ38</accession>
<dbReference type="RefSeq" id="WP_184968403.1">
    <property type="nucleotide sequence ID" value="NZ_JACHIN010000010.1"/>
</dbReference>
<gene>
    <name evidence="1" type="ORF">HNR40_006714</name>
</gene>
<evidence type="ECO:0008006" key="3">
    <source>
        <dbReference type="Google" id="ProtNLM"/>
    </source>
</evidence>
<proteinExistence type="predicted"/>
<comment type="caution">
    <text evidence="1">The sequence shown here is derived from an EMBL/GenBank/DDBJ whole genome shotgun (WGS) entry which is preliminary data.</text>
</comment>
<keyword evidence="2" id="KW-1185">Reference proteome</keyword>
<evidence type="ECO:0000313" key="2">
    <source>
        <dbReference type="Proteomes" id="UP000568380"/>
    </source>
</evidence>
<reference evidence="1 2" key="1">
    <citation type="submission" date="2020-08" db="EMBL/GenBank/DDBJ databases">
        <title>Genomic Encyclopedia of Type Strains, Phase IV (KMG-IV): sequencing the most valuable type-strain genomes for metagenomic binning, comparative biology and taxonomic classification.</title>
        <authorList>
            <person name="Goeker M."/>
        </authorList>
    </citation>
    <scope>NUCLEOTIDE SEQUENCE [LARGE SCALE GENOMIC DNA]</scope>
    <source>
        <strain evidence="1 2">DSM 45385</strain>
    </source>
</reference>
<organism evidence="1 2">
    <name type="scientific">Nonomuraea endophytica</name>
    <dbReference type="NCBI Taxonomy" id="714136"/>
    <lineage>
        <taxon>Bacteria</taxon>
        <taxon>Bacillati</taxon>
        <taxon>Actinomycetota</taxon>
        <taxon>Actinomycetes</taxon>
        <taxon>Streptosporangiales</taxon>
        <taxon>Streptosporangiaceae</taxon>
        <taxon>Nonomuraea</taxon>
    </lineage>
</organism>
<sequence>MRETDVFSEIWTFFCQRCSHVWQDEYEARHLDDGHGGDTVAWRHHGVHSMPPWAHATCVSCNGVMVTVLPAIPGQR</sequence>
<dbReference type="EMBL" id="JACHIN010000010">
    <property type="protein sequence ID" value="MBB5081219.1"/>
    <property type="molecule type" value="Genomic_DNA"/>
</dbReference>
<evidence type="ECO:0000313" key="1">
    <source>
        <dbReference type="EMBL" id="MBB5081219.1"/>
    </source>
</evidence>
<protein>
    <recommendedName>
        <fullName evidence="3">C2H2-type domain-containing protein</fullName>
    </recommendedName>
</protein>
<name>A0A7W8EJ38_9ACTN</name>
<dbReference type="Proteomes" id="UP000568380">
    <property type="component" value="Unassembled WGS sequence"/>
</dbReference>